<dbReference type="Proteomes" id="UP000651452">
    <property type="component" value="Unassembled WGS sequence"/>
</dbReference>
<feature type="compositionally biased region" description="Basic and acidic residues" evidence="1">
    <location>
        <begin position="71"/>
        <end position="80"/>
    </location>
</feature>
<feature type="compositionally biased region" description="Polar residues" evidence="1">
    <location>
        <begin position="31"/>
        <end position="46"/>
    </location>
</feature>
<dbReference type="AlphaFoldDB" id="A0A8H7MM44"/>
<name>A0A8H7MM44_9PLEO</name>
<proteinExistence type="predicted"/>
<dbReference type="EMBL" id="RZGK01000002">
    <property type="protein sequence ID" value="KAF9700868.1"/>
    <property type="molecule type" value="Genomic_DNA"/>
</dbReference>
<evidence type="ECO:0000313" key="3">
    <source>
        <dbReference type="Proteomes" id="UP000651452"/>
    </source>
</evidence>
<feature type="compositionally biased region" description="Polar residues" evidence="1">
    <location>
        <begin position="1"/>
        <end position="12"/>
    </location>
</feature>
<feature type="compositionally biased region" description="Low complexity" evidence="1">
    <location>
        <begin position="52"/>
        <end position="63"/>
    </location>
</feature>
<evidence type="ECO:0000256" key="1">
    <source>
        <dbReference type="SAM" id="MobiDB-lite"/>
    </source>
</evidence>
<comment type="caution">
    <text evidence="2">The sequence shown here is derived from an EMBL/GenBank/DDBJ whole genome shotgun (WGS) entry which is preliminary data.</text>
</comment>
<protein>
    <submittedName>
        <fullName evidence="2">Uncharacterized protein</fullName>
    </submittedName>
</protein>
<dbReference type="OrthoDB" id="5426707at2759"/>
<reference evidence="2" key="1">
    <citation type="submission" date="2018-12" db="EMBL/GenBank/DDBJ databases">
        <authorList>
            <person name="Syme R.A."/>
            <person name="Farfan-Caceres L."/>
            <person name="Lichtenzveig J."/>
        </authorList>
    </citation>
    <scope>NUCLEOTIDE SEQUENCE</scope>
    <source>
        <strain evidence="2">Al4</strain>
    </source>
</reference>
<accession>A0A8H7MM44</accession>
<reference evidence="2" key="2">
    <citation type="submission" date="2020-09" db="EMBL/GenBank/DDBJ databases">
        <title>Reference genome assembly for Australian Ascochyta lentis isolate Al4.</title>
        <authorList>
            <person name="Lee R.C."/>
            <person name="Farfan-Caceres L.M."/>
            <person name="Debler J.W."/>
            <person name="Williams A.H."/>
            <person name="Henares B.M."/>
        </authorList>
    </citation>
    <scope>NUCLEOTIDE SEQUENCE</scope>
    <source>
        <strain evidence="2">Al4</strain>
    </source>
</reference>
<organism evidence="2 3">
    <name type="scientific">Ascochyta lentis</name>
    <dbReference type="NCBI Taxonomy" id="205686"/>
    <lineage>
        <taxon>Eukaryota</taxon>
        <taxon>Fungi</taxon>
        <taxon>Dikarya</taxon>
        <taxon>Ascomycota</taxon>
        <taxon>Pezizomycotina</taxon>
        <taxon>Dothideomycetes</taxon>
        <taxon>Pleosporomycetidae</taxon>
        <taxon>Pleosporales</taxon>
        <taxon>Pleosporineae</taxon>
        <taxon>Didymellaceae</taxon>
        <taxon>Ascochyta</taxon>
    </lineage>
</organism>
<sequence length="117" mass="12215">MPASTRASTGNSKPRIVQQIENVIAPKKRTTTTANTSKPRANTTTAGRVAKPKATATTAGPRTKVVKKRRTPAEKAKDKVVGTAEKLVGDVEGKPGKKAAGTRKVNGTGAGATRRRI</sequence>
<feature type="region of interest" description="Disordered" evidence="1">
    <location>
        <begin position="1"/>
        <end position="117"/>
    </location>
</feature>
<evidence type="ECO:0000313" key="2">
    <source>
        <dbReference type="EMBL" id="KAF9700868.1"/>
    </source>
</evidence>
<gene>
    <name evidence="2" type="ORF">EKO04_001116</name>
</gene>
<keyword evidence="3" id="KW-1185">Reference proteome</keyword>